<evidence type="ECO:0000313" key="19">
    <source>
        <dbReference type="EMBL" id="ANQ09716.1"/>
    </source>
</evidence>
<keyword evidence="7 19" id="KW-0418">Kinase</keyword>
<dbReference type="GO" id="GO:0008353">
    <property type="term" value="F:RNA polymerase II CTD heptapeptide repeat kinase activity"/>
    <property type="evidence" value="ECO:0007669"/>
    <property type="project" value="UniProtKB-EC"/>
</dbReference>
<keyword evidence="20" id="KW-1185">Reference proteome</keyword>
<keyword evidence="6 16" id="KW-0547">Nucleotide-binding</keyword>
<evidence type="ECO:0000256" key="13">
    <source>
        <dbReference type="ARBA" id="ARBA00047811"/>
    </source>
</evidence>
<evidence type="ECO:0000256" key="8">
    <source>
        <dbReference type="ARBA" id="ARBA00022840"/>
    </source>
</evidence>
<dbReference type="InterPro" id="IPR000719">
    <property type="entry name" value="Prot_kinase_dom"/>
</dbReference>
<dbReference type="PANTHER" id="PTHR24056:SF495">
    <property type="entry name" value="CYCLIN-DEPENDENT KINASE 8-RELATED"/>
    <property type="match status" value="1"/>
</dbReference>
<evidence type="ECO:0000256" key="2">
    <source>
        <dbReference type="ARBA" id="ARBA00012409"/>
    </source>
</evidence>
<evidence type="ECO:0000256" key="5">
    <source>
        <dbReference type="ARBA" id="ARBA00022679"/>
    </source>
</evidence>
<dbReference type="EMBL" id="CP016250">
    <property type="protein sequence ID" value="ANQ09716.1"/>
    <property type="molecule type" value="Genomic_DNA"/>
</dbReference>
<dbReference type="PROSITE" id="PS00108">
    <property type="entry name" value="PROTEIN_KINASE_ST"/>
    <property type="match status" value="1"/>
</dbReference>
<evidence type="ECO:0000256" key="14">
    <source>
        <dbReference type="ARBA" id="ARBA00048367"/>
    </source>
</evidence>
<proteinExistence type="inferred from homology"/>
<dbReference type="GeneID" id="30910956"/>
<evidence type="ECO:0000256" key="7">
    <source>
        <dbReference type="ARBA" id="ARBA00022777"/>
    </source>
</evidence>
<evidence type="ECO:0000256" key="6">
    <source>
        <dbReference type="ARBA" id="ARBA00022741"/>
    </source>
</evidence>
<organism evidence="19 20">
    <name type="scientific">Plasmodium coatneyi</name>
    <dbReference type="NCBI Taxonomy" id="208452"/>
    <lineage>
        <taxon>Eukaryota</taxon>
        <taxon>Sar</taxon>
        <taxon>Alveolata</taxon>
        <taxon>Apicomplexa</taxon>
        <taxon>Aconoidasida</taxon>
        <taxon>Haemosporida</taxon>
        <taxon>Plasmodiidae</taxon>
        <taxon>Plasmodium</taxon>
    </lineage>
</organism>
<dbReference type="EC" id="2.7.11.23" evidence="2"/>
<dbReference type="Proteomes" id="UP000092716">
    <property type="component" value="Chromosome 12"/>
</dbReference>
<dbReference type="AlphaFoldDB" id="A0A1B1E3Z0"/>
<dbReference type="InterPro" id="IPR011009">
    <property type="entry name" value="Kinase-like_dom_sf"/>
</dbReference>
<feature type="domain" description="Protein kinase" evidence="18">
    <location>
        <begin position="9"/>
        <end position="293"/>
    </location>
</feature>
<evidence type="ECO:0000256" key="9">
    <source>
        <dbReference type="ARBA" id="ARBA00038543"/>
    </source>
</evidence>
<dbReference type="RefSeq" id="XP_019916411.1">
    <property type="nucleotide sequence ID" value="XM_020061009.1"/>
</dbReference>
<reference evidence="20" key="1">
    <citation type="submission" date="2016-06" db="EMBL/GenBank/DDBJ databases">
        <title>First high quality genome sequence of Plasmodium coatneyi using continuous long reads from single molecule, real-time sequencing.</title>
        <authorList>
            <person name="Chien J.-T."/>
            <person name="Pakala S.B."/>
            <person name="Geraldo J.A."/>
            <person name="Lapp S.A."/>
            <person name="Barnwell J.W."/>
            <person name="Kissinger J.C."/>
            <person name="Galinski M.R."/>
            <person name="Humphrey J.C."/>
        </authorList>
    </citation>
    <scope>NUCLEOTIDE SEQUENCE [LARGE SCALE GENOMIC DNA]</scope>
    <source>
        <strain evidence="20">Hackeri</strain>
    </source>
</reference>
<dbReference type="GO" id="GO:0004693">
    <property type="term" value="F:cyclin-dependent protein serine/threonine kinase activity"/>
    <property type="evidence" value="ECO:0007669"/>
    <property type="project" value="UniProtKB-EC"/>
</dbReference>
<dbReference type="SMART" id="SM00220">
    <property type="entry name" value="S_TKc"/>
    <property type="match status" value="1"/>
</dbReference>
<protein>
    <recommendedName>
        <fullName evidence="10">Cyclin-dependent kinase 2 homolog</fullName>
        <ecNumber evidence="3">2.7.11.22</ecNumber>
        <ecNumber evidence="2">2.7.11.23</ecNumber>
    </recommendedName>
    <alternativeName>
        <fullName evidence="11">Cell division control protein 2 homolog</fullName>
    </alternativeName>
    <alternativeName>
        <fullName evidence="12">cdc2-related kinase 2</fullName>
    </alternativeName>
</protein>
<dbReference type="SUPFAM" id="SSF56112">
    <property type="entry name" value="Protein kinase-like (PK-like)"/>
    <property type="match status" value="1"/>
</dbReference>
<dbReference type="Gene3D" id="3.30.200.20">
    <property type="entry name" value="Phosphorylase Kinase, domain 1"/>
    <property type="match status" value="1"/>
</dbReference>
<accession>A0A1B1E3Z0</accession>
<name>A0A1B1E3Z0_9APIC</name>
<evidence type="ECO:0000256" key="10">
    <source>
        <dbReference type="ARBA" id="ARBA00039612"/>
    </source>
</evidence>
<keyword evidence="4 17" id="KW-0723">Serine/threonine-protein kinase</keyword>
<dbReference type="KEGG" id="pcot:PCOAH_00042250"/>
<gene>
    <name evidence="19" type="ORF">PCOAH_00042250</name>
</gene>
<keyword evidence="5" id="KW-0808">Transferase</keyword>
<dbReference type="InterPro" id="IPR017441">
    <property type="entry name" value="Protein_kinase_ATP_BS"/>
</dbReference>
<comment type="catalytic activity">
    <reaction evidence="15">
        <text>[DNA-directed RNA polymerase] + ATP = phospho-[DNA-directed RNA polymerase] + ADP + H(+)</text>
        <dbReference type="Rhea" id="RHEA:10216"/>
        <dbReference type="Rhea" id="RHEA-COMP:11321"/>
        <dbReference type="Rhea" id="RHEA-COMP:11322"/>
        <dbReference type="ChEBI" id="CHEBI:15378"/>
        <dbReference type="ChEBI" id="CHEBI:30616"/>
        <dbReference type="ChEBI" id="CHEBI:43176"/>
        <dbReference type="ChEBI" id="CHEBI:68546"/>
        <dbReference type="ChEBI" id="CHEBI:456216"/>
        <dbReference type="EC" id="2.7.11.23"/>
    </reaction>
</comment>
<dbReference type="PROSITE" id="PS00107">
    <property type="entry name" value="PROTEIN_KINASE_ATP"/>
    <property type="match status" value="1"/>
</dbReference>
<dbReference type="FunFam" id="1.10.510.10:FF:000624">
    <property type="entry name" value="Mitogen-activated protein kinase"/>
    <property type="match status" value="1"/>
</dbReference>
<evidence type="ECO:0000313" key="20">
    <source>
        <dbReference type="Proteomes" id="UP000092716"/>
    </source>
</evidence>
<evidence type="ECO:0000256" key="4">
    <source>
        <dbReference type="ARBA" id="ARBA00022527"/>
    </source>
</evidence>
<evidence type="ECO:0000256" key="1">
    <source>
        <dbReference type="ARBA" id="ARBA00006485"/>
    </source>
</evidence>
<dbReference type="InterPro" id="IPR050108">
    <property type="entry name" value="CDK"/>
</dbReference>
<comment type="similarity">
    <text evidence="1">Belongs to the protein kinase superfamily. CMGC Ser/Thr protein kinase family. CDC2/CDKX subfamily.</text>
</comment>
<evidence type="ECO:0000256" key="11">
    <source>
        <dbReference type="ARBA" id="ARBA00041902"/>
    </source>
</evidence>
<evidence type="ECO:0000256" key="3">
    <source>
        <dbReference type="ARBA" id="ARBA00012425"/>
    </source>
</evidence>
<dbReference type="GO" id="GO:0005524">
    <property type="term" value="F:ATP binding"/>
    <property type="evidence" value="ECO:0007669"/>
    <property type="project" value="UniProtKB-UniRule"/>
</dbReference>
<feature type="binding site" evidence="16">
    <location>
        <position position="39"/>
    </location>
    <ligand>
        <name>ATP</name>
        <dbReference type="ChEBI" id="CHEBI:30616"/>
    </ligand>
</feature>
<dbReference type="EC" id="2.7.11.22" evidence="3"/>
<evidence type="ECO:0000256" key="12">
    <source>
        <dbReference type="ARBA" id="ARBA00042858"/>
    </source>
</evidence>
<dbReference type="VEuPathDB" id="PlasmoDB:PCOAH_00042250"/>
<dbReference type="Gene3D" id="1.10.510.10">
    <property type="entry name" value="Transferase(Phosphotransferase) domain 1"/>
    <property type="match status" value="1"/>
</dbReference>
<dbReference type="GO" id="GO:0016592">
    <property type="term" value="C:mediator complex"/>
    <property type="evidence" value="ECO:0007669"/>
    <property type="project" value="TreeGrafter"/>
</dbReference>
<dbReference type="Pfam" id="PF00069">
    <property type="entry name" value="Pkinase"/>
    <property type="match status" value="1"/>
</dbReference>
<evidence type="ECO:0000256" key="16">
    <source>
        <dbReference type="PROSITE-ProRule" id="PRU10141"/>
    </source>
</evidence>
<sequence length="305" mass="35480">MIPRDISNFEFLCVIGKGTYGIVYKALDKDENQLVAIKKIINLCDENYGISKSILRELTILQKIRHKNIINLKYVFYGRDVEEKLKGENLENSCLYLVFEYCDIDLLNLMKKYNMDIREAKYVIFELLLATSYLHGKNYLHRDIKPENIFINSCGEIKLGDLGLSVERTENMTPTVVTRWYRSPEILLQSKNYDHKVDIWSLGCLFVELITGRPLFPGKNDESQLDLIYLVLGDKSKLSVGDEDRHRMFPYFEKNELKNIIRDEVTADLISKMLIYDPAYRISSKEALKHPCFNDIAQIKPSSIL</sequence>
<comment type="catalytic activity">
    <reaction evidence="13">
        <text>L-threonyl-[protein] + ATP = O-phospho-L-threonyl-[protein] + ADP + H(+)</text>
        <dbReference type="Rhea" id="RHEA:46608"/>
        <dbReference type="Rhea" id="RHEA-COMP:11060"/>
        <dbReference type="Rhea" id="RHEA-COMP:11605"/>
        <dbReference type="ChEBI" id="CHEBI:15378"/>
        <dbReference type="ChEBI" id="CHEBI:30013"/>
        <dbReference type="ChEBI" id="CHEBI:30616"/>
        <dbReference type="ChEBI" id="CHEBI:61977"/>
        <dbReference type="ChEBI" id="CHEBI:456216"/>
        <dbReference type="EC" id="2.7.11.22"/>
    </reaction>
</comment>
<comment type="subunit">
    <text evidence="9">May form a complex composed of at least the catalytic subunit CRK2 and a cyclin.</text>
</comment>
<evidence type="ECO:0000256" key="15">
    <source>
        <dbReference type="ARBA" id="ARBA00049280"/>
    </source>
</evidence>
<comment type="catalytic activity">
    <reaction evidence="14">
        <text>L-seryl-[protein] + ATP = O-phospho-L-seryl-[protein] + ADP + H(+)</text>
        <dbReference type="Rhea" id="RHEA:17989"/>
        <dbReference type="Rhea" id="RHEA-COMP:9863"/>
        <dbReference type="Rhea" id="RHEA-COMP:11604"/>
        <dbReference type="ChEBI" id="CHEBI:15378"/>
        <dbReference type="ChEBI" id="CHEBI:29999"/>
        <dbReference type="ChEBI" id="CHEBI:30616"/>
        <dbReference type="ChEBI" id="CHEBI:83421"/>
        <dbReference type="ChEBI" id="CHEBI:456216"/>
        <dbReference type="EC" id="2.7.11.22"/>
    </reaction>
</comment>
<dbReference type="PANTHER" id="PTHR24056">
    <property type="entry name" value="CELL DIVISION PROTEIN KINASE"/>
    <property type="match status" value="1"/>
</dbReference>
<dbReference type="PROSITE" id="PS50011">
    <property type="entry name" value="PROTEIN_KINASE_DOM"/>
    <property type="match status" value="1"/>
</dbReference>
<dbReference type="InterPro" id="IPR008271">
    <property type="entry name" value="Ser/Thr_kinase_AS"/>
</dbReference>
<dbReference type="OrthoDB" id="1732493at2759"/>
<keyword evidence="8 16" id="KW-0067">ATP-binding</keyword>
<evidence type="ECO:0000256" key="17">
    <source>
        <dbReference type="RuleBase" id="RU000304"/>
    </source>
</evidence>
<evidence type="ECO:0000259" key="18">
    <source>
        <dbReference type="PROSITE" id="PS50011"/>
    </source>
</evidence>